<evidence type="ECO:0000313" key="3">
    <source>
        <dbReference type="EMBL" id="GAA6268750.1"/>
    </source>
</evidence>
<organism evidence="3 4">
    <name type="scientific">Enterocloster alcoholdehydrogenati</name>
    <dbReference type="NCBI Taxonomy" id="2547410"/>
    <lineage>
        <taxon>Bacteria</taxon>
        <taxon>Bacillati</taxon>
        <taxon>Bacillota</taxon>
        <taxon>Clostridia</taxon>
        <taxon>Lachnospirales</taxon>
        <taxon>Lachnospiraceae</taxon>
        <taxon>Enterocloster</taxon>
    </lineage>
</organism>
<proteinExistence type="predicted"/>
<evidence type="ECO:0000313" key="4">
    <source>
        <dbReference type="Proteomes" id="UP001600894"/>
    </source>
</evidence>
<dbReference type="EMBL" id="BAABXL010000001">
    <property type="protein sequence ID" value="GAA6268750.1"/>
    <property type="molecule type" value="Genomic_DNA"/>
</dbReference>
<reference evidence="3 4" key="1">
    <citation type="submission" date="2024-04" db="EMBL/GenBank/DDBJ databases">
        <title>Defined microbial consortia suppress multidrug-resistant proinflammatory Enterobacteriaceae via ecological control.</title>
        <authorList>
            <person name="Furuichi M."/>
            <person name="Kawaguchi T."/>
            <person name="Pust M."/>
            <person name="Yasuma K."/>
            <person name="Plichta D."/>
            <person name="Hasegawa N."/>
            <person name="Ohya T."/>
            <person name="Bhattarai S."/>
            <person name="Sasajima S."/>
            <person name="Aoto Y."/>
            <person name="Tuganbaev T."/>
            <person name="Yaginuma M."/>
            <person name="Ueda M."/>
            <person name="Okahashi N."/>
            <person name="Amafuji K."/>
            <person name="Kiridooshi Y."/>
            <person name="Sugita K."/>
            <person name="Strazar M."/>
            <person name="Skelly A."/>
            <person name="Suda W."/>
            <person name="Hattori M."/>
            <person name="Nakamoto N."/>
            <person name="Caballero S."/>
            <person name="Norman J."/>
            <person name="Olle B."/>
            <person name="Tanoue T."/>
            <person name="Arita M."/>
            <person name="Bucci V."/>
            <person name="Atarashi K."/>
            <person name="Xavier R."/>
            <person name="Honda K."/>
        </authorList>
    </citation>
    <scope>NUCLEOTIDE SEQUENCE [LARGE SCALE GENOMIC DNA]</scope>
    <source>
        <strain evidence="4">f13</strain>
    </source>
</reference>
<evidence type="ECO:0008006" key="5">
    <source>
        <dbReference type="Google" id="ProtNLM"/>
    </source>
</evidence>
<dbReference type="Proteomes" id="UP001600894">
    <property type="component" value="Unassembled WGS sequence"/>
</dbReference>
<keyword evidence="2" id="KW-0732">Signal</keyword>
<evidence type="ECO:0000256" key="2">
    <source>
        <dbReference type="SAM" id="SignalP"/>
    </source>
</evidence>
<feature type="chain" id="PRO_5045479849" description="Bifunctional metallophosphatase/5'-nucleotidase" evidence="2">
    <location>
        <begin position="29"/>
        <end position="72"/>
    </location>
</feature>
<dbReference type="InterPro" id="IPR006146">
    <property type="entry name" value="5'-Nucleotdase_CS"/>
</dbReference>
<feature type="compositionally biased region" description="Low complexity" evidence="1">
    <location>
        <begin position="31"/>
        <end position="44"/>
    </location>
</feature>
<dbReference type="PROSITE" id="PS51257">
    <property type="entry name" value="PROKAR_LIPOPROTEIN"/>
    <property type="match status" value="1"/>
</dbReference>
<accession>A0ABQ0AXI9</accession>
<dbReference type="RefSeq" id="WP_390469737.1">
    <property type="nucleotide sequence ID" value="NZ_BAABXL010000001.1"/>
</dbReference>
<feature type="region of interest" description="Disordered" evidence="1">
    <location>
        <begin position="27"/>
        <end position="49"/>
    </location>
</feature>
<dbReference type="PROSITE" id="PS00785">
    <property type="entry name" value="5_NUCLEOTIDASE_1"/>
    <property type="match status" value="1"/>
</dbReference>
<name>A0ABQ0AXI9_9FIRM</name>
<gene>
    <name evidence="3" type="ORF">F130042H8_18100</name>
</gene>
<keyword evidence="4" id="KW-1185">Reference proteome</keyword>
<sequence length="72" mass="7760">MVKQWKKAAAVFVAAAMVLAGCSTQKKAEETSTAQATEAASATQPQEKETMDLQILATSDLHGKFDPWDYAL</sequence>
<feature type="signal peptide" evidence="2">
    <location>
        <begin position="1"/>
        <end position="28"/>
    </location>
</feature>
<protein>
    <recommendedName>
        <fullName evidence="5">Bifunctional metallophosphatase/5'-nucleotidase</fullName>
    </recommendedName>
</protein>
<evidence type="ECO:0000256" key="1">
    <source>
        <dbReference type="SAM" id="MobiDB-lite"/>
    </source>
</evidence>
<comment type="caution">
    <text evidence="3">The sequence shown here is derived from an EMBL/GenBank/DDBJ whole genome shotgun (WGS) entry which is preliminary data.</text>
</comment>